<evidence type="ECO:0000313" key="1">
    <source>
        <dbReference type="EMBL" id="HGQ18172.1"/>
    </source>
</evidence>
<gene>
    <name evidence="1" type="ORF">ENU30_04265</name>
</gene>
<protein>
    <submittedName>
        <fullName evidence="1">Uncharacterized protein</fullName>
    </submittedName>
</protein>
<name>A0A7J3JQ66_9CREN</name>
<dbReference type="EMBL" id="DTBZ01000081">
    <property type="protein sequence ID" value="HGQ18172.1"/>
    <property type="molecule type" value="Genomic_DNA"/>
</dbReference>
<reference evidence="1" key="1">
    <citation type="journal article" date="2020" name="mSystems">
        <title>Genome- and Community-Level Interaction Insights into Carbon Utilization and Element Cycling Functions of Hydrothermarchaeota in Hydrothermal Sediment.</title>
        <authorList>
            <person name="Zhou Z."/>
            <person name="Liu Y."/>
            <person name="Xu W."/>
            <person name="Pan J."/>
            <person name="Luo Z.H."/>
            <person name="Li M."/>
        </authorList>
    </citation>
    <scope>NUCLEOTIDE SEQUENCE [LARGE SCALE GENOMIC DNA]</scope>
    <source>
        <strain evidence="1">SpSt-657</strain>
    </source>
</reference>
<comment type="caution">
    <text evidence="1">The sequence shown here is derived from an EMBL/GenBank/DDBJ whole genome shotgun (WGS) entry which is preliminary data.</text>
</comment>
<proteinExistence type="predicted"/>
<dbReference type="AlphaFoldDB" id="A0A7J3JQ66"/>
<sequence>MSNIMKLVKIFDEYDNIVLRGKSFFSKYDAYYKLERKKNAVVDLQKIEEYVKRLQQKYPKEDFQLKIRKIAGKQFYVITKKSYRMQDGRKIIVRDRVPIYIDLENQEFYVPKSYILNRRKLANYIIFRTLGSLGVAKVRYLSMGGRS</sequence>
<organism evidence="1">
    <name type="scientific">Ignisphaera aggregans</name>
    <dbReference type="NCBI Taxonomy" id="334771"/>
    <lineage>
        <taxon>Archaea</taxon>
        <taxon>Thermoproteota</taxon>
        <taxon>Thermoprotei</taxon>
        <taxon>Desulfurococcales</taxon>
        <taxon>Desulfurococcaceae</taxon>
        <taxon>Ignisphaera</taxon>
    </lineage>
</organism>
<accession>A0A7J3JQ66</accession>